<keyword evidence="2" id="KW-1185">Reference proteome</keyword>
<evidence type="ECO:0000313" key="1">
    <source>
        <dbReference type="EMBL" id="NEZ60769.1"/>
    </source>
</evidence>
<sequence length="296" mass="33477">MKQACVNQLHEKYIQMLGKPLGYLSAKPEQAFQLDYGHLLSTFAAQVLDRLSASTALYHNVEHTILVCLVGQEILHGKHQLEGNVTCEDWLNFMVSLLCHDIGYVSGVCQQDDIAQRRYVRSRVQTSGLVPETTWVTLPPGSTDASLAPYHIERGKLFVQENFSHYEVLDLQAIKRNIGFTRFPVPDEPVYQVTGHYPGLTRAADLIGQLSDPGYLQKTVALFYEFEELGKNQELGYRTPEDLKLGFPKFYRTQVYSYIQPALTYLQATPLGQQIVENLEANVEAVNIKQPALTKR</sequence>
<organism evidence="1 2">
    <name type="scientific">Adonisia turfae CCMR0081</name>
    <dbReference type="NCBI Taxonomy" id="2292702"/>
    <lineage>
        <taxon>Bacteria</taxon>
        <taxon>Bacillati</taxon>
        <taxon>Cyanobacteriota</taxon>
        <taxon>Adonisia</taxon>
        <taxon>Adonisia turfae</taxon>
    </lineage>
</organism>
<gene>
    <name evidence="1" type="ORF">DXZ20_35045</name>
</gene>
<reference evidence="1 2" key="1">
    <citation type="journal article" date="2020" name="Microb. Ecol.">
        <title>Ecogenomics of the Marine Benthic Filamentous Cyanobacterium Adonisia.</title>
        <authorList>
            <person name="Walter J.M."/>
            <person name="Coutinho F.H."/>
            <person name="Leomil L."/>
            <person name="Hargreaves P.I."/>
            <person name="Campeao M.E."/>
            <person name="Vieira V.V."/>
            <person name="Silva B.S."/>
            <person name="Fistarol G.O."/>
            <person name="Salomon P.S."/>
            <person name="Sawabe T."/>
            <person name="Mino S."/>
            <person name="Hosokawa M."/>
            <person name="Miyashita H."/>
            <person name="Maruyama F."/>
            <person name="van Verk M.C."/>
            <person name="Dutilh B.E."/>
            <person name="Thompson C.C."/>
            <person name="Thompson F.L."/>
        </authorList>
    </citation>
    <scope>NUCLEOTIDE SEQUENCE [LARGE SCALE GENOMIC DNA]</scope>
    <source>
        <strain evidence="1 2">CCMR0081</strain>
    </source>
</reference>
<proteinExistence type="predicted"/>
<dbReference type="RefSeq" id="WP_163665336.1">
    <property type="nucleotide sequence ID" value="NZ_QXHD01000004.1"/>
</dbReference>
<evidence type="ECO:0000313" key="2">
    <source>
        <dbReference type="Proteomes" id="UP000481033"/>
    </source>
</evidence>
<dbReference type="GO" id="GO:0016787">
    <property type="term" value="F:hydrolase activity"/>
    <property type="evidence" value="ECO:0007669"/>
    <property type="project" value="UniProtKB-KW"/>
</dbReference>
<name>A0A6M0RX49_9CYAN</name>
<keyword evidence="1" id="KW-0378">Hydrolase</keyword>
<dbReference type="Proteomes" id="UP000481033">
    <property type="component" value="Unassembled WGS sequence"/>
</dbReference>
<protein>
    <submittedName>
        <fullName evidence="1">Metal-dependent phosphohydrolase</fullName>
    </submittedName>
</protein>
<comment type="caution">
    <text evidence="1">The sequence shown here is derived from an EMBL/GenBank/DDBJ whole genome shotgun (WGS) entry which is preliminary data.</text>
</comment>
<dbReference type="AlphaFoldDB" id="A0A6M0RX49"/>
<dbReference type="EMBL" id="QXHD01000004">
    <property type="protein sequence ID" value="NEZ60769.1"/>
    <property type="molecule type" value="Genomic_DNA"/>
</dbReference>
<accession>A0A6M0RX49</accession>